<evidence type="ECO:0000313" key="9">
    <source>
        <dbReference type="Proteomes" id="UP000199370"/>
    </source>
</evidence>
<evidence type="ECO:0000256" key="6">
    <source>
        <dbReference type="SAM" id="Phobius"/>
    </source>
</evidence>
<feature type="transmembrane region" description="Helical" evidence="6">
    <location>
        <begin position="217"/>
        <end position="237"/>
    </location>
</feature>
<reference evidence="8 9" key="1">
    <citation type="submission" date="2016-10" db="EMBL/GenBank/DDBJ databases">
        <authorList>
            <person name="de Groot N.N."/>
        </authorList>
    </citation>
    <scope>NUCLEOTIDE SEQUENCE [LARGE SCALE GENOMIC DNA]</scope>
    <source>
        <strain evidence="9">EB21,IBRC-M 10013,KCTC 4048</strain>
    </source>
</reference>
<dbReference type="InterPro" id="IPR015414">
    <property type="entry name" value="TMEM64"/>
</dbReference>
<feature type="transmembrane region" description="Helical" evidence="6">
    <location>
        <begin position="64"/>
        <end position="86"/>
    </location>
</feature>
<evidence type="ECO:0000256" key="1">
    <source>
        <dbReference type="ARBA" id="ARBA00004651"/>
    </source>
</evidence>
<feature type="transmembrane region" description="Helical" evidence="6">
    <location>
        <begin position="106"/>
        <end position="129"/>
    </location>
</feature>
<evidence type="ECO:0000313" key="8">
    <source>
        <dbReference type="EMBL" id="SDN09954.1"/>
    </source>
</evidence>
<protein>
    <submittedName>
        <fullName evidence="8">Uncharacterized membrane protein YdjX, TVP38/TMEM64 family, SNARE-associated domain</fullName>
    </submittedName>
</protein>
<keyword evidence="3 6" id="KW-0812">Transmembrane</keyword>
<dbReference type="STRING" id="996166.SAMN05192554_11529"/>
<evidence type="ECO:0000256" key="4">
    <source>
        <dbReference type="ARBA" id="ARBA00022989"/>
    </source>
</evidence>
<keyword evidence="2" id="KW-1003">Cell membrane</keyword>
<proteinExistence type="predicted"/>
<dbReference type="AlphaFoldDB" id="A0A1G9YLE1"/>
<evidence type="ECO:0000256" key="5">
    <source>
        <dbReference type="ARBA" id="ARBA00023136"/>
    </source>
</evidence>
<name>A0A1G9YLE1_9EURY</name>
<gene>
    <name evidence="8" type="ORF">SAMN05192554_11529</name>
</gene>
<evidence type="ECO:0000259" key="7">
    <source>
        <dbReference type="Pfam" id="PF09335"/>
    </source>
</evidence>
<dbReference type="PANTHER" id="PTHR12677">
    <property type="entry name" value="GOLGI APPARATUS MEMBRANE PROTEIN TVP38-RELATED"/>
    <property type="match status" value="1"/>
</dbReference>
<feature type="transmembrane region" description="Helical" evidence="6">
    <location>
        <begin position="187"/>
        <end position="205"/>
    </location>
</feature>
<keyword evidence="4 6" id="KW-1133">Transmembrane helix</keyword>
<dbReference type="GO" id="GO:0005886">
    <property type="term" value="C:plasma membrane"/>
    <property type="evidence" value="ECO:0007669"/>
    <property type="project" value="UniProtKB-SubCell"/>
</dbReference>
<keyword evidence="5 6" id="KW-0472">Membrane</keyword>
<evidence type="ECO:0000256" key="2">
    <source>
        <dbReference type="ARBA" id="ARBA00022475"/>
    </source>
</evidence>
<feature type="transmembrane region" description="Helical" evidence="6">
    <location>
        <begin position="34"/>
        <end position="52"/>
    </location>
</feature>
<evidence type="ECO:0000256" key="3">
    <source>
        <dbReference type="ARBA" id="ARBA00022692"/>
    </source>
</evidence>
<accession>A0A1G9YLE1</accession>
<dbReference type="PANTHER" id="PTHR12677:SF59">
    <property type="entry name" value="GOLGI APPARATUS MEMBRANE PROTEIN TVP38-RELATED"/>
    <property type="match status" value="1"/>
</dbReference>
<dbReference type="InterPro" id="IPR032816">
    <property type="entry name" value="VTT_dom"/>
</dbReference>
<comment type="subcellular location">
    <subcellularLocation>
        <location evidence="1">Cell membrane</location>
        <topology evidence="1">Multi-pass membrane protein</topology>
    </subcellularLocation>
</comment>
<sequence>MTGILAIMHSRLERVRTQLAEFQLFESKQSRRRFLLHLLVLVVAFGAAVLIVRRHLSFLRDAEALREFVAGYGVLAPLVLILLQAVQVVAAPIPGQVLAVVAGYVFGTWLGTLYNMIGIMIGSTVAFWLSRRYGRAYVENIVHDEALAQFDSVSEDYAAPALFFFFLVPGLPDDVLCFAGGLTDIPLWKLIVIALVGRAPGFFLANVFGDLLGTDQFGPALALAVGLLVLSVLGYLYRDRVIRLFGRGR</sequence>
<dbReference type="EMBL" id="FNIA01000015">
    <property type="protein sequence ID" value="SDN09954.1"/>
    <property type="molecule type" value="Genomic_DNA"/>
</dbReference>
<feature type="domain" description="VTT" evidence="7">
    <location>
        <begin position="93"/>
        <end position="210"/>
    </location>
</feature>
<dbReference type="Proteomes" id="UP000199370">
    <property type="component" value="Unassembled WGS sequence"/>
</dbReference>
<keyword evidence="9" id="KW-1185">Reference proteome</keyword>
<dbReference type="Pfam" id="PF09335">
    <property type="entry name" value="VTT_dom"/>
    <property type="match status" value="1"/>
</dbReference>
<organism evidence="8 9">
    <name type="scientific">Haloarchaeobius iranensis</name>
    <dbReference type="NCBI Taxonomy" id="996166"/>
    <lineage>
        <taxon>Archaea</taxon>
        <taxon>Methanobacteriati</taxon>
        <taxon>Methanobacteriota</taxon>
        <taxon>Stenosarchaea group</taxon>
        <taxon>Halobacteria</taxon>
        <taxon>Halobacteriales</taxon>
        <taxon>Halorubellaceae</taxon>
        <taxon>Haloarchaeobius</taxon>
    </lineage>
</organism>